<evidence type="ECO:0000256" key="1">
    <source>
        <dbReference type="SAM" id="MobiDB-lite"/>
    </source>
</evidence>
<comment type="caution">
    <text evidence="2">The sequence shown here is derived from an EMBL/GenBank/DDBJ whole genome shotgun (WGS) entry which is preliminary data.</text>
</comment>
<feature type="compositionally biased region" description="Basic residues" evidence="1">
    <location>
        <begin position="211"/>
        <end position="222"/>
    </location>
</feature>
<gene>
    <name evidence="2" type="ORF">RRG08_045844</name>
</gene>
<sequence length="234" mass="26151">MVRLLSYMEKAVNRQTRTLTSHTDPRRLSRKKKKMTEALLEDGAVEVSTGNTLINSVPSGPLVPMATGPVVTWTESADSQPGHGGLTSRLTRLMTVFREPARVTVPGRATEEGMSCWKTMVCGFLKHSGKYPDHFVACLHRAGVTVDSGKKIVQGVCGELCEKKRVICLLCCGLLIDRGQWEEYDSRRTLGTRIALLKRYPSQALRCPDKTRRHRSMTKRRSRDLARNTTSHGL</sequence>
<dbReference type="EMBL" id="JAWDGP010000673">
    <property type="protein sequence ID" value="KAK3798465.1"/>
    <property type="molecule type" value="Genomic_DNA"/>
</dbReference>
<name>A0AAE1E9J0_9GAST</name>
<accession>A0AAE1E9J0</accession>
<evidence type="ECO:0000313" key="3">
    <source>
        <dbReference type="Proteomes" id="UP001283361"/>
    </source>
</evidence>
<proteinExistence type="predicted"/>
<dbReference type="Proteomes" id="UP001283361">
    <property type="component" value="Unassembled WGS sequence"/>
</dbReference>
<organism evidence="2 3">
    <name type="scientific">Elysia crispata</name>
    <name type="common">lettuce slug</name>
    <dbReference type="NCBI Taxonomy" id="231223"/>
    <lineage>
        <taxon>Eukaryota</taxon>
        <taxon>Metazoa</taxon>
        <taxon>Spiralia</taxon>
        <taxon>Lophotrochozoa</taxon>
        <taxon>Mollusca</taxon>
        <taxon>Gastropoda</taxon>
        <taxon>Heterobranchia</taxon>
        <taxon>Euthyneura</taxon>
        <taxon>Panpulmonata</taxon>
        <taxon>Sacoglossa</taxon>
        <taxon>Placobranchoidea</taxon>
        <taxon>Plakobranchidae</taxon>
        <taxon>Elysia</taxon>
    </lineage>
</organism>
<keyword evidence="3" id="KW-1185">Reference proteome</keyword>
<feature type="region of interest" description="Disordered" evidence="1">
    <location>
        <begin position="210"/>
        <end position="234"/>
    </location>
</feature>
<reference evidence="2" key="1">
    <citation type="journal article" date="2023" name="G3 (Bethesda)">
        <title>A reference genome for the long-term kleptoplast-retaining sea slug Elysia crispata morphotype clarki.</title>
        <authorList>
            <person name="Eastman K.E."/>
            <person name="Pendleton A.L."/>
            <person name="Shaikh M.A."/>
            <person name="Suttiyut T."/>
            <person name="Ogas R."/>
            <person name="Tomko P."/>
            <person name="Gavelis G."/>
            <person name="Widhalm J.R."/>
            <person name="Wisecaver J.H."/>
        </authorList>
    </citation>
    <scope>NUCLEOTIDE SEQUENCE</scope>
    <source>
        <strain evidence="2">ECLA1</strain>
    </source>
</reference>
<evidence type="ECO:0000313" key="2">
    <source>
        <dbReference type="EMBL" id="KAK3798465.1"/>
    </source>
</evidence>
<dbReference type="AlphaFoldDB" id="A0AAE1E9J0"/>
<protein>
    <submittedName>
        <fullName evidence="2">Uncharacterized protein</fullName>
    </submittedName>
</protein>